<dbReference type="Proteomes" id="UP000251402">
    <property type="component" value="Chromosome"/>
</dbReference>
<evidence type="ECO:0000313" key="4">
    <source>
        <dbReference type="Proteomes" id="UP000251402"/>
    </source>
</evidence>
<dbReference type="AlphaFoldDB" id="A0A5C1I006"/>
<dbReference type="RefSeq" id="WP_112573807.1">
    <property type="nucleotide sequence ID" value="NZ_CP043450.1"/>
</dbReference>
<gene>
    <name evidence="3" type="ORF">DEO27_014940</name>
</gene>
<evidence type="ECO:0000256" key="1">
    <source>
        <dbReference type="SAM" id="MobiDB-lite"/>
    </source>
</evidence>
<protein>
    <submittedName>
        <fullName evidence="3">Uncharacterized protein</fullName>
    </submittedName>
</protein>
<sequence>MKINYLKSSLILIAALAFTTAVNAQQPAKRTAYDPYNNYHSVDGKGHEKIQTNWKGKTYQMELVNNKLTALAVDGETIPSSKWGNYSAAIAAIREQIRKDRIQAKKDQAQAKRDQEQAGRDQQQAKRDQEQAERDQRQAKVEQEEAARDQEQAKRDQEQASKDQVQAKRDQEQASRDQEQASRDQVQAKRDQEQAHLDQIQAKKDQERAAEDQRMLKQMIGDMVADHILPNEDALHELSFNGEEMIVNGVKQPESVFKKYSAKYPRFAKGNTTYENGKRQFNGLHIHRN</sequence>
<organism evidence="3 4">
    <name type="scientific">Mucilaginibacter rubeus</name>
    <dbReference type="NCBI Taxonomy" id="2027860"/>
    <lineage>
        <taxon>Bacteria</taxon>
        <taxon>Pseudomonadati</taxon>
        <taxon>Bacteroidota</taxon>
        <taxon>Sphingobacteriia</taxon>
        <taxon>Sphingobacteriales</taxon>
        <taxon>Sphingobacteriaceae</taxon>
        <taxon>Mucilaginibacter</taxon>
    </lineage>
</organism>
<evidence type="ECO:0000313" key="3">
    <source>
        <dbReference type="EMBL" id="QEM11264.1"/>
    </source>
</evidence>
<dbReference type="OrthoDB" id="791896at2"/>
<evidence type="ECO:0000256" key="2">
    <source>
        <dbReference type="SAM" id="SignalP"/>
    </source>
</evidence>
<feature type="signal peptide" evidence="2">
    <location>
        <begin position="1"/>
        <end position="24"/>
    </location>
</feature>
<feature type="region of interest" description="Disordered" evidence="1">
    <location>
        <begin position="102"/>
        <end position="211"/>
    </location>
</feature>
<reference evidence="3" key="1">
    <citation type="submission" date="2019-08" db="EMBL/GenBank/DDBJ databases">
        <title>Comparative genome analysis confer to the adaptation heavy metal polluted environment.</title>
        <authorList>
            <person name="Li Y."/>
        </authorList>
    </citation>
    <scope>NUCLEOTIDE SEQUENCE [LARGE SCALE GENOMIC DNA]</scope>
    <source>
        <strain evidence="3">P1</strain>
    </source>
</reference>
<dbReference type="KEGG" id="mrub:DEO27_014940"/>
<dbReference type="EMBL" id="CP043450">
    <property type="protein sequence ID" value="QEM11264.1"/>
    <property type="molecule type" value="Genomic_DNA"/>
</dbReference>
<proteinExistence type="predicted"/>
<keyword evidence="2" id="KW-0732">Signal</keyword>
<accession>A0A5C1I006</accession>
<keyword evidence="4" id="KW-1185">Reference proteome</keyword>
<name>A0A5C1I006_9SPHI</name>
<feature type="chain" id="PRO_5023058013" evidence="2">
    <location>
        <begin position="25"/>
        <end position="289"/>
    </location>
</feature>